<organism evidence="2 3">
    <name type="scientific">Phrynocephalus forsythii</name>
    <dbReference type="NCBI Taxonomy" id="171643"/>
    <lineage>
        <taxon>Eukaryota</taxon>
        <taxon>Metazoa</taxon>
        <taxon>Chordata</taxon>
        <taxon>Craniata</taxon>
        <taxon>Vertebrata</taxon>
        <taxon>Euteleostomi</taxon>
        <taxon>Lepidosauria</taxon>
        <taxon>Squamata</taxon>
        <taxon>Bifurcata</taxon>
        <taxon>Unidentata</taxon>
        <taxon>Episquamata</taxon>
        <taxon>Toxicofera</taxon>
        <taxon>Iguania</taxon>
        <taxon>Acrodonta</taxon>
        <taxon>Agamidae</taxon>
        <taxon>Agaminae</taxon>
        <taxon>Phrynocephalus</taxon>
    </lineage>
</organism>
<evidence type="ECO:0000313" key="2">
    <source>
        <dbReference type="EMBL" id="KAJ7341599.1"/>
    </source>
</evidence>
<sequence>KDSKLRNLQNVFLGLQYPPHMIKQQINKARHIPRDNRLQNPTGCQLQSTSETTHTHLK</sequence>
<feature type="region of interest" description="Disordered" evidence="1">
    <location>
        <begin position="31"/>
        <end position="58"/>
    </location>
</feature>
<evidence type="ECO:0000256" key="1">
    <source>
        <dbReference type="SAM" id="MobiDB-lite"/>
    </source>
</evidence>
<feature type="compositionally biased region" description="Polar residues" evidence="1">
    <location>
        <begin position="38"/>
        <end position="52"/>
    </location>
</feature>
<gene>
    <name evidence="2" type="ORF">JRQ81_005899</name>
</gene>
<reference evidence="2" key="1">
    <citation type="journal article" date="2023" name="DNA Res.">
        <title>Chromosome-level genome assembly of Phrynocephalus forsythii using third-generation DNA sequencing and Hi-C analysis.</title>
        <authorList>
            <person name="Qi Y."/>
            <person name="Zhao W."/>
            <person name="Zhao Y."/>
            <person name="Niu C."/>
            <person name="Cao S."/>
            <person name="Zhang Y."/>
        </authorList>
    </citation>
    <scope>NUCLEOTIDE SEQUENCE</scope>
    <source>
        <tissue evidence="2">Muscle</tissue>
    </source>
</reference>
<evidence type="ECO:0000313" key="3">
    <source>
        <dbReference type="Proteomes" id="UP001142489"/>
    </source>
</evidence>
<comment type="caution">
    <text evidence="2">The sequence shown here is derived from an EMBL/GenBank/DDBJ whole genome shotgun (WGS) entry which is preliminary data.</text>
</comment>
<dbReference type="AlphaFoldDB" id="A0A9Q0Y5V9"/>
<feature type="non-terminal residue" evidence="2">
    <location>
        <position position="1"/>
    </location>
</feature>
<accession>A0A9Q0Y5V9</accession>
<dbReference type="Proteomes" id="UP001142489">
    <property type="component" value="Unassembled WGS sequence"/>
</dbReference>
<keyword evidence="3" id="KW-1185">Reference proteome</keyword>
<protein>
    <submittedName>
        <fullName evidence="2">Uncharacterized protein</fullName>
    </submittedName>
</protein>
<name>A0A9Q0Y5V9_9SAUR</name>
<dbReference type="EMBL" id="JAPFRF010000002">
    <property type="protein sequence ID" value="KAJ7341599.1"/>
    <property type="molecule type" value="Genomic_DNA"/>
</dbReference>
<proteinExistence type="predicted"/>